<evidence type="ECO:0000313" key="3">
    <source>
        <dbReference type="Proteomes" id="UP000077266"/>
    </source>
</evidence>
<dbReference type="Pfam" id="PF12937">
    <property type="entry name" value="F-box-like"/>
    <property type="match status" value="1"/>
</dbReference>
<gene>
    <name evidence="2" type="ORF">EXIGLDRAFT_468470</name>
</gene>
<dbReference type="InterPro" id="IPR036047">
    <property type="entry name" value="F-box-like_dom_sf"/>
</dbReference>
<dbReference type="InterPro" id="IPR001810">
    <property type="entry name" value="F-box_dom"/>
</dbReference>
<accession>A0A165K0U9</accession>
<dbReference type="SUPFAM" id="SSF81383">
    <property type="entry name" value="F-box domain"/>
    <property type="match status" value="1"/>
</dbReference>
<dbReference type="Gene3D" id="1.20.1280.50">
    <property type="match status" value="1"/>
</dbReference>
<proteinExistence type="predicted"/>
<protein>
    <recommendedName>
        <fullName evidence="1">F-box domain-containing protein</fullName>
    </recommendedName>
</protein>
<dbReference type="OrthoDB" id="3226064at2759"/>
<dbReference type="PROSITE" id="PS50181">
    <property type="entry name" value="FBOX"/>
    <property type="match status" value="1"/>
</dbReference>
<feature type="domain" description="F-box" evidence="1">
    <location>
        <begin position="1"/>
        <end position="50"/>
    </location>
</feature>
<evidence type="ECO:0000313" key="2">
    <source>
        <dbReference type="EMBL" id="KZV95623.1"/>
    </source>
</evidence>
<organism evidence="2 3">
    <name type="scientific">Exidia glandulosa HHB12029</name>
    <dbReference type="NCBI Taxonomy" id="1314781"/>
    <lineage>
        <taxon>Eukaryota</taxon>
        <taxon>Fungi</taxon>
        <taxon>Dikarya</taxon>
        <taxon>Basidiomycota</taxon>
        <taxon>Agaricomycotina</taxon>
        <taxon>Agaricomycetes</taxon>
        <taxon>Auriculariales</taxon>
        <taxon>Exidiaceae</taxon>
        <taxon>Exidia</taxon>
    </lineage>
</organism>
<dbReference type="EMBL" id="KV425954">
    <property type="protein sequence ID" value="KZV95623.1"/>
    <property type="molecule type" value="Genomic_DNA"/>
</dbReference>
<name>A0A165K0U9_EXIGL</name>
<dbReference type="InParanoid" id="A0A165K0U9"/>
<keyword evidence="3" id="KW-1185">Reference proteome</keyword>
<sequence>MQFFSAIPTELVEHIIYNLDPEDLTRIALVSKALHVLVYETSDKHIWRVIFLTLFDDPNHALPHIAAELPENPEHDPATLYDWRSNLQRRIRARNIMRKFLDASTADRIFCLETLVDIVLTAAPFSDVVPDSRSTTFVHTLLDSYPIPGLAHWIPTTAREHQLKAWLRSFGPAAPKHPDVSNLDLERKVARAFVYDLRNYQRENWWGPYLETKNVNWQHVDAIAQIVLHNLLEHHTNEPSAFPPLGFHNVRRFSARDYSKRAEEDWAGVEGIWTRVVCFMDYRDLMHYNFSAPGPDDPLDTDLFTQINFGEATRVIRVEMVLDKTTPNPQNPRFPIIHVKGRSFQVNGNETYGRLKGTVTMTAQGVVRWQFVRMVSNVGHAPQWGSEGVQVGGVGSAIGILGIWTGVHHQEDDPAGPFWLWKESGPETTIDRKLLLE</sequence>
<evidence type="ECO:0000259" key="1">
    <source>
        <dbReference type="PROSITE" id="PS50181"/>
    </source>
</evidence>
<dbReference type="STRING" id="1314781.A0A165K0U9"/>
<dbReference type="AlphaFoldDB" id="A0A165K0U9"/>
<dbReference type="Proteomes" id="UP000077266">
    <property type="component" value="Unassembled WGS sequence"/>
</dbReference>
<reference evidence="2 3" key="1">
    <citation type="journal article" date="2016" name="Mol. Biol. Evol.">
        <title>Comparative Genomics of Early-Diverging Mushroom-Forming Fungi Provides Insights into the Origins of Lignocellulose Decay Capabilities.</title>
        <authorList>
            <person name="Nagy L.G."/>
            <person name="Riley R."/>
            <person name="Tritt A."/>
            <person name="Adam C."/>
            <person name="Daum C."/>
            <person name="Floudas D."/>
            <person name="Sun H."/>
            <person name="Yadav J.S."/>
            <person name="Pangilinan J."/>
            <person name="Larsson K.H."/>
            <person name="Matsuura K."/>
            <person name="Barry K."/>
            <person name="Labutti K."/>
            <person name="Kuo R."/>
            <person name="Ohm R.A."/>
            <person name="Bhattacharya S.S."/>
            <person name="Shirouzu T."/>
            <person name="Yoshinaga Y."/>
            <person name="Martin F.M."/>
            <person name="Grigoriev I.V."/>
            <person name="Hibbett D.S."/>
        </authorList>
    </citation>
    <scope>NUCLEOTIDE SEQUENCE [LARGE SCALE GENOMIC DNA]</scope>
    <source>
        <strain evidence="2 3">HHB12029</strain>
    </source>
</reference>